<accession>A0A1M7KFC7</accession>
<gene>
    <name evidence="1" type="ORF">SAMN04487860_10878</name>
</gene>
<evidence type="ECO:0000313" key="2">
    <source>
        <dbReference type="Proteomes" id="UP000184394"/>
    </source>
</evidence>
<sequence>MIDTASLTDKIISALKNTFPDRVCFVGLQGSHTRCSVFTGKHTVSRSFYHAYFGSTCKKNAERDTTVSYMVQTWLLYFDDCSVCCRTNKRSN</sequence>
<organism evidence="1 2">
    <name type="scientific">Ruminococcus flavefaciens</name>
    <dbReference type="NCBI Taxonomy" id="1265"/>
    <lineage>
        <taxon>Bacteria</taxon>
        <taxon>Bacillati</taxon>
        <taxon>Bacillota</taxon>
        <taxon>Clostridia</taxon>
        <taxon>Eubacteriales</taxon>
        <taxon>Oscillospiraceae</taxon>
        <taxon>Ruminococcus</taxon>
    </lineage>
</organism>
<evidence type="ECO:0000313" key="1">
    <source>
        <dbReference type="EMBL" id="SHM63532.1"/>
    </source>
</evidence>
<dbReference type="AlphaFoldDB" id="A0A1M7KFC7"/>
<name>A0A1M7KFC7_RUMFL</name>
<protein>
    <submittedName>
        <fullName evidence="1">Uncharacterized protein</fullName>
    </submittedName>
</protein>
<dbReference type="EMBL" id="FRCT01000008">
    <property type="protein sequence ID" value="SHM63532.1"/>
    <property type="molecule type" value="Genomic_DNA"/>
</dbReference>
<dbReference type="Proteomes" id="UP000184394">
    <property type="component" value="Unassembled WGS sequence"/>
</dbReference>
<reference evidence="1 2" key="1">
    <citation type="submission" date="2016-11" db="EMBL/GenBank/DDBJ databases">
        <authorList>
            <person name="Jaros S."/>
            <person name="Januszkiewicz K."/>
            <person name="Wedrychowicz H."/>
        </authorList>
    </citation>
    <scope>NUCLEOTIDE SEQUENCE [LARGE SCALE GENOMIC DNA]</scope>
    <source>
        <strain evidence="1 2">Y1</strain>
    </source>
</reference>
<proteinExistence type="predicted"/>